<protein>
    <submittedName>
        <fullName evidence="1">Uncharacterized protein</fullName>
    </submittedName>
</protein>
<name>A0ACD3ZP31_FUSSC</name>
<gene>
    <name evidence="1" type="ORF">LCI18_014039</name>
</gene>
<proteinExistence type="predicted"/>
<organism evidence="1 2">
    <name type="scientific">Fusarium solani subsp. cucurbitae</name>
    <name type="common">Neocosmosporum cucurbitae</name>
    <dbReference type="NCBI Taxonomy" id="2747967"/>
    <lineage>
        <taxon>Eukaryota</taxon>
        <taxon>Fungi</taxon>
        <taxon>Dikarya</taxon>
        <taxon>Ascomycota</taxon>
        <taxon>Pezizomycotina</taxon>
        <taxon>Sordariomycetes</taxon>
        <taxon>Hypocreomycetidae</taxon>
        <taxon>Hypocreales</taxon>
        <taxon>Nectriaceae</taxon>
        <taxon>Fusarium</taxon>
        <taxon>Fusarium solani species complex</taxon>
    </lineage>
</organism>
<sequence>MCAYSVQTESRRILVEHLLSNVQLELPPSFTDAAMKVEFVGGTSQPFIPTPCKMTESSSALCGLLGTAASVISRARYDIDYQDVTVNTDTASLLLMSFKLPSINGNPTWENPIIQEELAEGDLYDMAKPIHRQCTNLYKTKDGRFFHLHGSMNAIHTMNMLGVPEQDVSSETANAIYSEKVAQWDSATIERVANDQYKQSGVVCYTPDEFFASEQAKPLYTFKPIQCPRKAWPASKDSKRPLDGVRVIDYSRVVAGPTISKLLALLGAEVIKVTSSRLPDITPTWVDLSTGKKDCDVDLTTSTGQAAFKRILSSADVLIDGYRPGVLERFGFSSTSMRALNPSLIYLRENCYGWKGPLSHRSGWQQISDCLAGISWLQGKFLGLDEPVVPLLPNSDYQMGIAGAVAILHALLRRATEDFTFDIDISLTQYNIWYYRLGQYSEEQAVQILERNPGFHVRHYDEMASLLSKTEATVRLCRPELFKNPDNFECISGIEWGIEEDIRILASPIRLSESTLKYNMPSGRRGRSTLEWNETYSSLK</sequence>
<keyword evidence="2" id="KW-1185">Reference proteome</keyword>
<evidence type="ECO:0000313" key="2">
    <source>
        <dbReference type="Proteomes" id="UP000830768"/>
    </source>
</evidence>
<accession>A0ACD3ZP31</accession>
<evidence type="ECO:0000313" key="1">
    <source>
        <dbReference type="EMBL" id="UPL03105.1"/>
    </source>
</evidence>
<reference evidence="1" key="1">
    <citation type="submission" date="2021-11" db="EMBL/GenBank/DDBJ databases">
        <title>Fusarium solani-melongenae Genome sequencing and assembly.</title>
        <authorList>
            <person name="Xie S."/>
            <person name="Huang L."/>
            <person name="Zhang X."/>
        </authorList>
    </citation>
    <scope>NUCLEOTIDE SEQUENCE</scope>
    <source>
        <strain evidence="1">CRI 24-3</strain>
    </source>
</reference>
<dbReference type="EMBL" id="CP090040">
    <property type="protein sequence ID" value="UPL03105.1"/>
    <property type="molecule type" value="Genomic_DNA"/>
</dbReference>
<dbReference type="Proteomes" id="UP000830768">
    <property type="component" value="Chromosome 12"/>
</dbReference>